<proteinExistence type="predicted"/>
<sequence length="76" mass="9153">MSLHPQHILTQHHQIMHVHFPVSHNDKSTFNCDQQQFECVIIKIPISFFPFRIRFTRLMLQLNDRATWNLGYYVEG</sequence>
<dbReference type="HOGENOM" id="CLU_2659495_0_0_1"/>
<dbReference type="Proteomes" id="UP000026915">
    <property type="component" value="Chromosome 5"/>
</dbReference>
<keyword evidence="2" id="KW-1185">Reference proteome</keyword>
<name>A0A061ERM3_THECC</name>
<accession>A0A061ERM3</accession>
<gene>
    <name evidence="1" type="ORF">TCM_021564</name>
</gene>
<evidence type="ECO:0000313" key="2">
    <source>
        <dbReference type="Proteomes" id="UP000026915"/>
    </source>
</evidence>
<dbReference type="AlphaFoldDB" id="A0A061ERM3"/>
<dbReference type="Gramene" id="EOY07027">
    <property type="protein sequence ID" value="EOY07027"/>
    <property type="gene ID" value="TCM_021564"/>
</dbReference>
<reference evidence="1 2" key="1">
    <citation type="journal article" date="2013" name="Genome Biol.">
        <title>The genome sequence of the most widely cultivated cacao type and its use to identify candidate genes regulating pod color.</title>
        <authorList>
            <person name="Motamayor J.C."/>
            <person name="Mockaitis K."/>
            <person name="Schmutz J."/>
            <person name="Haiminen N."/>
            <person name="Iii D.L."/>
            <person name="Cornejo O."/>
            <person name="Findley S.D."/>
            <person name="Zheng P."/>
            <person name="Utro F."/>
            <person name="Royaert S."/>
            <person name="Saski C."/>
            <person name="Jenkins J."/>
            <person name="Podicheti R."/>
            <person name="Zhao M."/>
            <person name="Scheffler B.E."/>
            <person name="Stack J.C."/>
            <person name="Feltus F.A."/>
            <person name="Mustiga G.M."/>
            <person name="Amores F."/>
            <person name="Phillips W."/>
            <person name="Marelli J.P."/>
            <person name="May G.D."/>
            <person name="Shapiro H."/>
            <person name="Ma J."/>
            <person name="Bustamante C.D."/>
            <person name="Schnell R.J."/>
            <person name="Main D."/>
            <person name="Gilbert D."/>
            <person name="Parida L."/>
            <person name="Kuhn D.N."/>
        </authorList>
    </citation>
    <scope>NUCLEOTIDE SEQUENCE [LARGE SCALE GENOMIC DNA]</scope>
    <source>
        <strain evidence="2">cv. Matina 1-6</strain>
    </source>
</reference>
<protein>
    <submittedName>
        <fullName evidence="1">Uncharacterized protein</fullName>
    </submittedName>
</protein>
<evidence type="ECO:0000313" key="1">
    <source>
        <dbReference type="EMBL" id="EOY07027.1"/>
    </source>
</evidence>
<dbReference type="InParanoid" id="A0A061ERM3"/>
<dbReference type="EMBL" id="CM001883">
    <property type="protein sequence ID" value="EOY07027.1"/>
    <property type="molecule type" value="Genomic_DNA"/>
</dbReference>
<organism evidence="1 2">
    <name type="scientific">Theobroma cacao</name>
    <name type="common">Cacao</name>
    <name type="synonym">Cocoa</name>
    <dbReference type="NCBI Taxonomy" id="3641"/>
    <lineage>
        <taxon>Eukaryota</taxon>
        <taxon>Viridiplantae</taxon>
        <taxon>Streptophyta</taxon>
        <taxon>Embryophyta</taxon>
        <taxon>Tracheophyta</taxon>
        <taxon>Spermatophyta</taxon>
        <taxon>Magnoliopsida</taxon>
        <taxon>eudicotyledons</taxon>
        <taxon>Gunneridae</taxon>
        <taxon>Pentapetalae</taxon>
        <taxon>rosids</taxon>
        <taxon>malvids</taxon>
        <taxon>Malvales</taxon>
        <taxon>Malvaceae</taxon>
        <taxon>Byttnerioideae</taxon>
        <taxon>Theobroma</taxon>
    </lineage>
</organism>